<dbReference type="Proteomes" id="UP000324629">
    <property type="component" value="Unassembled WGS sequence"/>
</dbReference>
<proteinExistence type="predicted"/>
<protein>
    <recommendedName>
        <fullName evidence="3">Integrase catalytic domain-containing protein</fullName>
    </recommendedName>
</protein>
<sequence>MEGHMCATLMLTLIRTKLWIIKGLANFRRVITRCRGCRSLFFKPCEQLMASLSIRVIADGYPFRCTVVGCFGPFKVKMGGREHMSSGRMFTSFPTPAIHLLVAHSPSTDSSMIALIRFVGRRGAQYAIYSDNGTNFVGADPKLKKGL</sequence>
<dbReference type="GO" id="GO:0003676">
    <property type="term" value="F:nucleic acid binding"/>
    <property type="evidence" value="ECO:0007669"/>
    <property type="project" value="InterPro"/>
</dbReference>
<keyword evidence="2" id="KW-1185">Reference proteome</keyword>
<gene>
    <name evidence="1" type="ORF">DEA37_0011754</name>
</gene>
<name>A0A5J4NF85_9TREM</name>
<evidence type="ECO:0000313" key="1">
    <source>
        <dbReference type="EMBL" id="KAA3674165.1"/>
    </source>
</evidence>
<evidence type="ECO:0008006" key="3">
    <source>
        <dbReference type="Google" id="ProtNLM"/>
    </source>
</evidence>
<reference evidence="1 2" key="1">
    <citation type="journal article" date="2019" name="Gigascience">
        <title>Whole-genome sequence of the oriental lung fluke Paragonimus westermani.</title>
        <authorList>
            <person name="Oey H."/>
            <person name="Zakrzewski M."/>
            <person name="Narain K."/>
            <person name="Devi K.R."/>
            <person name="Agatsuma T."/>
            <person name="Nawaratna S."/>
            <person name="Gobert G.N."/>
            <person name="Jones M.K."/>
            <person name="Ragan M.A."/>
            <person name="McManus D.P."/>
            <person name="Krause L."/>
        </authorList>
    </citation>
    <scope>NUCLEOTIDE SEQUENCE [LARGE SCALE GENOMIC DNA]</scope>
    <source>
        <strain evidence="1 2">IND2009</strain>
    </source>
</reference>
<evidence type="ECO:0000313" key="2">
    <source>
        <dbReference type="Proteomes" id="UP000324629"/>
    </source>
</evidence>
<dbReference type="InterPro" id="IPR036397">
    <property type="entry name" value="RNaseH_sf"/>
</dbReference>
<comment type="caution">
    <text evidence="1">The sequence shown here is derived from an EMBL/GenBank/DDBJ whole genome shotgun (WGS) entry which is preliminary data.</text>
</comment>
<organism evidence="1 2">
    <name type="scientific">Paragonimus westermani</name>
    <dbReference type="NCBI Taxonomy" id="34504"/>
    <lineage>
        <taxon>Eukaryota</taxon>
        <taxon>Metazoa</taxon>
        <taxon>Spiralia</taxon>
        <taxon>Lophotrochozoa</taxon>
        <taxon>Platyhelminthes</taxon>
        <taxon>Trematoda</taxon>
        <taxon>Digenea</taxon>
        <taxon>Plagiorchiida</taxon>
        <taxon>Troglotremata</taxon>
        <taxon>Troglotrematidae</taxon>
        <taxon>Paragonimus</taxon>
    </lineage>
</organism>
<dbReference type="EMBL" id="QNGE01003350">
    <property type="protein sequence ID" value="KAA3674165.1"/>
    <property type="molecule type" value="Genomic_DNA"/>
</dbReference>
<dbReference type="PANTHER" id="PTHR47331">
    <property type="entry name" value="PHD-TYPE DOMAIN-CONTAINING PROTEIN"/>
    <property type="match status" value="1"/>
</dbReference>
<accession>A0A5J4NF85</accession>
<dbReference type="Gene3D" id="3.30.420.10">
    <property type="entry name" value="Ribonuclease H-like superfamily/Ribonuclease H"/>
    <property type="match status" value="1"/>
</dbReference>
<dbReference type="AlphaFoldDB" id="A0A5J4NF85"/>